<evidence type="ECO:0000256" key="1">
    <source>
        <dbReference type="SAM" id="Phobius"/>
    </source>
</evidence>
<name>A0ABQ4S4T6_9HYPH</name>
<protein>
    <recommendedName>
        <fullName evidence="4">Integral membrane protein</fullName>
    </recommendedName>
</protein>
<evidence type="ECO:0000313" key="3">
    <source>
        <dbReference type="Proteomes" id="UP001055125"/>
    </source>
</evidence>
<dbReference type="PANTHER" id="PTHR30092">
    <property type="entry name" value="INNER MEMBRANE PROTEIN CRED"/>
    <property type="match status" value="1"/>
</dbReference>
<organism evidence="2 3">
    <name type="scientific">Methylobacterium iners</name>
    <dbReference type="NCBI Taxonomy" id="418707"/>
    <lineage>
        <taxon>Bacteria</taxon>
        <taxon>Pseudomonadati</taxon>
        <taxon>Pseudomonadota</taxon>
        <taxon>Alphaproteobacteria</taxon>
        <taxon>Hyphomicrobiales</taxon>
        <taxon>Methylobacteriaceae</taxon>
        <taxon>Methylobacterium</taxon>
    </lineage>
</organism>
<keyword evidence="3" id="KW-1185">Reference proteome</keyword>
<reference evidence="2" key="2">
    <citation type="submission" date="2021-08" db="EMBL/GenBank/DDBJ databases">
        <authorList>
            <person name="Tani A."/>
            <person name="Ola A."/>
            <person name="Ogura Y."/>
            <person name="Katsura K."/>
            <person name="Hayashi T."/>
        </authorList>
    </citation>
    <scope>NUCLEOTIDE SEQUENCE</scope>
    <source>
        <strain evidence="2">DSM 19015</strain>
    </source>
</reference>
<dbReference type="InterPro" id="IPR010364">
    <property type="entry name" value="Uncharacterised_IM_CreD"/>
</dbReference>
<evidence type="ECO:0008006" key="4">
    <source>
        <dbReference type="Google" id="ProtNLM"/>
    </source>
</evidence>
<dbReference type="EMBL" id="BPQP01000089">
    <property type="protein sequence ID" value="GJD97504.1"/>
    <property type="molecule type" value="Genomic_DNA"/>
</dbReference>
<proteinExistence type="predicted"/>
<accession>A0ABQ4S4T6</accession>
<gene>
    <name evidence="2" type="ORF">OCOJLMKI_4736</name>
</gene>
<feature type="transmembrane region" description="Helical" evidence="1">
    <location>
        <begin position="79"/>
        <end position="99"/>
    </location>
</feature>
<keyword evidence="1" id="KW-0812">Transmembrane</keyword>
<reference evidence="2" key="1">
    <citation type="journal article" date="2021" name="Front. Microbiol.">
        <title>Comprehensive Comparative Genomics and Phenotyping of Methylobacterium Species.</title>
        <authorList>
            <person name="Alessa O."/>
            <person name="Ogura Y."/>
            <person name="Fujitani Y."/>
            <person name="Takami H."/>
            <person name="Hayashi T."/>
            <person name="Sahin N."/>
            <person name="Tani A."/>
        </authorList>
    </citation>
    <scope>NUCLEOTIDE SEQUENCE</scope>
    <source>
        <strain evidence="2">DSM 19015</strain>
    </source>
</reference>
<evidence type="ECO:0000313" key="2">
    <source>
        <dbReference type="EMBL" id="GJD97504.1"/>
    </source>
</evidence>
<sequence length="110" mass="11549">MQYLLVAASMVAFSLMLLSFSEWIGYGPAFLLSAGLVIGQSSLYTAAVSRNGRVTITFALLMSGLFGMLFVMLGLETYALLLGTAAVFLVVSAAMAVSLRLDLTGEPDAA</sequence>
<keyword evidence="1" id="KW-0472">Membrane</keyword>
<dbReference type="Proteomes" id="UP001055125">
    <property type="component" value="Unassembled WGS sequence"/>
</dbReference>
<dbReference type="Pfam" id="PF06123">
    <property type="entry name" value="CreD"/>
    <property type="match status" value="1"/>
</dbReference>
<dbReference type="PANTHER" id="PTHR30092:SF0">
    <property type="entry name" value="INNER MEMBRANE PROTEIN CRED"/>
    <property type="match status" value="1"/>
</dbReference>
<feature type="transmembrane region" description="Helical" evidence="1">
    <location>
        <begin position="54"/>
        <end position="73"/>
    </location>
</feature>
<feature type="transmembrane region" description="Helical" evidence="1">
    <location>
        <begin position="29"/>
        <end position="47"/>
    </location>
</feature>
<comment type="caution">
    <text evidence="2">The sequence shown here is derived from an EMBL/GenBank/DDBJ whole genome shotgun (WGS) entry which is preliminary data.</text>
</comment>
<keyword evidence="1" id="KW-1133">Transmembrane helix</keyword>